<evidence type="ECO:0000313" key="3">
    <source>
        <dbReference type="Proteomes" id="UP000467700"/>
    </source>
</evidence>
<keyword evidence="3" id="KW-1185">Reference proteome</keyword>
<comment type="caution">
    <text evidence="2">The sequence shown here is derived from an EMBL/GenBank/DDBJ whole genome shotgun (WGS) entry which is preliminary data.</text>
</comment>
<dbReference type="AlphaFoldDB" id="A0A8S0VUV8"/>
<feature type="region of interest" description="Disordered" evidence="1">
    <location>
        <begin position="1"/>
        <end position="36"/>
    </location>
</feature>
<evidence type="ECO:0000256" key="1">
    <source>
        <dbReference type="SAM" id="MobiDB-lite"/>
    </source>
</evidence>
<feature type="compositionally biased region" description="Basic and acidic residues" evidence="1">
    <location>
        <begin position="119"/>
        <end position="128"/>
    </location>
</feature>
<gene>
    <name evidence="2" type="ORF">AAE3_LOCUS13286</name>
</gene>
<sequence length="128" mass="14060">MSFTPLNAPSKMRIELESSSSSDSPRPADNGGAASWEFQGLTSSSVRRILPMHPYGNLNGAIRERRPRAPAKKALSPPLDDIDEEPPCPRGSKPNTAVRGWDLRHAARRPRWHPVRTGGEARRAASMP</sequence>
<dbReference type="Proteomes" id="UP000467700">
    <property type="component" value="Unassembled WGS sequence"/>
</dbReference>
<name>A0A8S0VUV8_CYCAE</name>
<feature type="region of interest" description="Disordered" evidence="1">
    <location>
        <begin position="109"/>
        <end position="128"/>
    </location>
</feature>
<evidence type="ECO:0000313" key="2">
    <source>
        <dbReference type="EMBL" id="CAA7270969.1"/>
    </source>
</evidence>
<organism evidence="2 3">
    <name type="scientific">Cyclocybe aegerita</name>
    <name type="common">Black poplar mushroom</name>
    <name type="synonym">Agrocybe aegerita</name>
    <dbReference type="NCBI Taxonomy" id="1973307"/>
    <lineage>
        <taxon>Eukaryota</taxon>
        <taxon>Fungi</taxon>
        <taxon>Dikarya</taxon>
        <taxon>Basidiomycota</taxon>
        <taxon>Agaricomycotina</taxon>
        <taxon>Agaricomycetes</taxon>
        <taxon>Agaricomycetidae</taxon>
        <taxon>Agaricales</taxon>
        <taxon>Agaricineae</taxon>
        <taxon>Bolbitiaceae</taxon>
        <taxon>Cyclocybe</taxon>
    </lineage>
</organism>
<proteinExistence type="predicted"/>
<feature type="region of interest" description="Disordered" evidence="1">
    <location>
        <begin position="53"/>
        <end position="99"/>
    </location>
</feature>
<reference evidence="2 3" key="1">
    <citation type="submission" date="2020-01" db="EMBL/GenBank/DDBJ databases">
        <authorList>
            <person name="Gupta K D."/>
        </authorList>
    </citation>
    <scope>NUCLEOTIDE SEQUENCE [LARGE SCALE GENOMIC DNA]</scope>
</reference>
<accession>A0A8S0VUV8</accession>
<dbReference type="EMBL" id="CACVBS010000101">
    <property type="protein sequence ID" value="CAA7270969.1"/>
    <property type="molecule type" value="Genomic_DNA"/>
</dbReference>
<protein>
    <submittedName>
        <fullName evidence="2">Uncharacterized protein</fullName>
    </submittedName>
</protein>